<dbReference type="STRING" id="703135.A0A2A9P1H3"/>
<dbReference type="InterPro" id="IPR027417">
    <property type="entry name" value="P-loop_NTPase"/>
</dbReference>
<name>A0A2A9P1H3_9AGAR</name>
<gene>
    <name evidence="9" type="ORF">AMATHDRAFT_135248</name>
</gene>
<dbReference type="Proteomes" id="UP000242287">
    <property type="component" value="Unassembled WGS sequence"/>
</dbReference>
<dbReference type="GO" id="GO:0005634">
    <property type="term" value="C:nucleus"/>
    <property type="evidence" value="ECO:0007669"/>
    <property type="project" value="UniProtKB-SubCell"/>
</dbReference>
<sequence>MARLHEYTKGSPRVQQPLLLIQSSPSQSGVPLLRYIITESSRSKSDCHCLLFCLLYRVSDFIEGFPNEHITTHDWTGYVPEYSEPFDVRQQILRAVQDAPFSSLTVAIDSVDALSQDIGELPSTVKFIHTLIGLLLDQQHSTPSQLLLHIHQSTELASFLTQVSLSSSLVHMTVHPPALFIHLATEYLMPPPPSTAESKFWSVFLPIRDRGSESIRLVYGNEGEGSGSPNELVVELVVRGSDASTRRRDVHRLLEGWSIAAKTPCELVNMESLKQVCRKPVEEAAVDVSHNVTFNLELTSAQQETRAQVPLPYVQQGKTTSASITSVILYDPDSADDIDDDDPDEDLDI</sequence>
<dbReference type="PANTHER" id="PTHR15641">
    <property type="entry name" value="ELONGATOR COMPLEX PROTEIN 5"/>
    <property type="match status" value="1"/>
</dbReference>
<evidence type="ECO:0000256" key="2">
    <source>
        <dbReference type="ARBA" id="ARBA00004496"/>
    </source>
</evidence>
<keyword evidence="7" id="KW-0819">tRNA processing</keyword>
<evidence type="ECO:0000256" key="5">
    <source>
        <dbReference type="ARBA" id="ARBA00020264"/>
    </source>
</evidence>
<dbReference type="PANTHER" id="PTHR15641:SF1">
    <property type="entry name" value="ELONGATOR COMPLEX PROTEIN 5"/>
    <property type="match status" value="1"/>
</dbReference>
<dbReference type="GO" id="GO:0033588">
    <property type="term" value="C:elongator holoenzyme complex"/>
    <property type="evidence" value="ECO:0007669"/>
    <property type="project" value="InterPro"/>
</dbReference>
<keyword evidence="8" id="KW-0539">Nucleus</keyword>
<dbReference type="GO" id="GO:0000049">
    <property type="term" value="F:tRNA binding"/>
    <property type="evidence" value="ECO:0007669"/>
    <property type="project" value="TreeGrafter"/>
</dbReference>
<dbReference type="AlphaFoldDB" id="A0A2A9P1H3"/>
<evidence type="ECO:0000256" key="6">
    <source>
        <dbReference type="ARBA" id="ARBA00022490"/>
    </source>
</evidence>
<protein>
    <recommendedName>
        <fullName evidence="5">Elongator complex protein 5</fullName>
    </recommendedName>
</protein>
<dbReference type="GO" id="GO:0002098">
    <property type="term" value="P:tRNA wobble uridine modification"/>
    <property type="evidence" value="ECO:0007669"/>
    <property type="project" value="InterPro"/>
</dbReference>
<evidence type="ECO:0000256" key="4">
    <source>
        <dbReference type="ARBA" id="ARBA00009567"/>
    </source>
</evidence>
<dbReference type="Gene3D" id="3.40.50.300">
    <property type="entry name" value="P-loop containing nucleotide triphosphate hydrolases"/>
    <property type="match status" value="1"/>
</dbReference>
<comment type="pathway">
    <text evidence="3">tRNA modification; 5-methoxycarbonylmethyl-2-thiouridine-tRNA biosynthesis.</text>
</comment>
<proteinExistence type="inferred from homology"/>
<accession>A0A2A9P1H3</accession>
<comment type="subcellular location">
    <subcellularLocation>
        <location evidence="2">Cytoplasm</location>
    </subcellularLocation>
    <subcellularLocation>
        <location evidence="1">Nucleus</location>
    </subcellularLocation>
</comment>
<comment type="similarity">
    <text evidence="4">Belongs to the ELP5 family.</text>
</comment>
<dbReference type="OrthoDB" id="166907at2759"/>
<dbReference type="EMBL" id="KZ301969">
    <property type="protein sequence ID" value="PFH54523.1"/>
    <property type="molecule type" value="Genomic_DNA"/>
</dbReference>
<evidence type="ECO:0000313" key="10">
    <source>
        <dbReference type="Proteomes" id="UP000242287"/>
    </source>
</evidence>
<dbReference type="InterPro" id="IPR019519">
    <property type="entry name" value="Elp5"/>
</dbReference>
<reference evidence="9 10" key="1">
    <citation type="submission" date="2014-02" db="EMBL/GenBank/DDBJ databases">
        <title>Transposable element dynamics among asymbiotic and ectomycorrhizal Amanita fungi.</title>
        <authorList>
            <consortium name="DOE Joint Genome Institute"/>
            <person name="Hess J."/>
            <person name="Skrede I."/>
            <person name="Wolfe B."/>
            <person name="LaButti K."/>
            <person name="Ohm R.A."/>
            <person name="Grigoriev I.V."/>
            <person name="Pringle A."/>
        </authorList>
    </citation>
    <scope>NUCLEOTIDE SEQUENCE [LARGE SCALE GENOMIC DNA]</scope>
    <source>
        <strain evidence="9 10">SKay4041</strain>
    </source>
</reference>
<evidence type="ECO:0000256" key="7">
    <source>
        <dbReference type="ARBA" id="ARBA00022694"/>
    </source>
</evidence>
<dbReference type="GO" id="GO:0005829">
    <property type="term" value="C:cytosol"/>
    <property type="evidence" value="ECO:0007669"/>
    <property type="project" value="TreeGrafter"/>
</dbReference>
<evidence type="ECO:0000256" key="3">
    <source>
        <dbReference type="ARBA" id="ARBA00005043"/>
    </source>
</evidence>
<dbReference type="UniPathway" id="UPA00988"/>
<keyword evidence="6" id="KW-0963">Cytoplasm</keyword>
<evidence type="ECO:0000313" key="9">
    <source>
        <dbReference type="EMBL" id="PFH54523.1"/>
    </source>
</evidence>
<evidence type="ECO:0000256" key="1">
    <source>
        <dbReference type="ARBA" id="ARBA00004123"/>
    </source>
</evidence>
<keyword evidence="10" id="KW-1185">Reference proteome</keyword>
<dbReference type="Pfam" id="PF10483">
    <property type="entry name" value="Elong_Iki1"/>
    <property type="match status" value="1"/>
</dbReference>
<organism evidence="9 10">
    <name type="scientific">Amanita thiersii Skay4041</name>
    <dbReference type="NCBI Taxonomy" id="703135"/>
    <lineage>
        <taxon>Eukaryota</taxon>
        <taxon>Fungi</taxon>
        <taxon>Dikarya</taxon>
        <taxon>Basidiomycota</taxon>
        <taxon>Agaricomycotina</taxon>
        <taxon>Agaricomycetes</taxon>
        <taxon>Agaricomycetidae</taxon>
        <taxon>Agaricales</taxon>
        <taxon>Pluteineae</taxon>
        <taxon>Amanitaceae</taxon>
        <taxon>Amanita</taxon>
    </lineage>
</organism>
<evidence type="ECO:0000256" key="8">
    <source>
        <dbReference type="ARBA" id="ARBA00023242"/>
    </source>
</evidence>